<evidence type="ECO:0000256" key="3">
    <source>
        <dbReference type="ARBA" id="ARBA00022605"/>
    </source>
</evidence>
<dbReference type="InterPro" id="IPR015422">
    <property type="entry name" value="PyrdxlP-dep_Trfase_small"/>
</dbReference>
<name>A0ABY2IHC3_9MICO</name>
<organism evidence="8 9">
    <name type="scientific">Cryobacterium algoricola</name>
    <dbReference type="NCBI Taxonomy" id="1259183"/>
    <lineage>
        <taxon>Bacteria</taxon>
        <taxon>Bacillati</taxon>
        <taxon>Actinomycetota</taxon>
        <taxon>Actinomycetes</taxon>
        <taxon>Micrococcales</taxon>
        <taxon>Microbacteriaceae</taxon>
        <taxon>Cryobacterium</taxon>
    </lineage>
</organism>
<dbReference type="GO" id="GO:0003992">
    <property type="term" value="F:N2-acetyl-L-ornithine:2-oxoglutarate 5-aminotransferase activity"/>
    <property type="evidence" value="ECO:0007669"/>
    <property type="project" value="UniProtKB-EC"/>
</dbReference>
<evidence type="ECO:0000256" key="7">
    <source>
        <dbReference type="RuleBase" id="RU003560"/>
    </source>
</evidence>
<dbReference type="NCBIfam" id="NF002325">
    <property type="entry name" value="PRK01278.1"/>
    <property type="match status" value="1"/>
</dbReference>
<evidence type="ECO:0000256" key="2">
    <source>
        <dbReference type="ARBA" id="ARBA00022576"/>
    </source>
</evidence>
<dbReference type="PANTHER" id="PTHR11986">
    <property type="entry name" value="AMINOTRANSFERASE CLASS III"/>
    <property type="match status" value="1"/>
</dbReference>
<keyword evidence="2 8" id="KW-0032">Aminotransferase</keyword>
<dbReference type="Proteomes" id="UP000297608">
    <property type="component" value="Unassembled WGS sequence"/>
</dbReference>
<evidence type="ECO:0000256" key="5">
    <source>
        <dbReference type="ARBA" id="ARBA00022898"/>
    </source>
</evidence>
<dbReference type="EMBL" id="SOFG01000003">
    <property type="protein sequence ID" value="TFB91182.1"/>
    <property type="molecule type" value="Genomic_DNA"/>
</dbReference>
<keyword evidence="4 8" id="KW-0808">Transferase</keyword>
<keyword evidence="9" id="KW-1185">Reference proteome</keyword>
<comment type="similarity">
    <text evidence="7">Belongs to the class-III pyridoxal-phosphate-dependent aminotransferase family.</text>
</comment>
<evidence type="ECO:0000313" key="8">
    <source>
        <dbReference type="EMBL" id="TFB91182.1"/>
    </source>
</evidence>
<comment type="caution">
    <text evidence="8">The sequence shown here is derived from an EMBL/GenBank/DDBJ whole genome shotgun (WGS) entry which is preliminary data.</text>
</comment>
<comment type="pathway">
    <text evidence="6">Amino-acid biosynthesis.</text>
</comment>
<dbReference type="Pfam" id="PF00202">
    <property type="entry name" value="Aminotran_3"/>
    <property type="match status" value="1"/>
</dbReference>
<evidence type="ECO:0000256" key="6">
    <source>
        <dbReference type="ARBA" id="ARBA00029440"/>
    </source>
</evidence>
<dbReference type="InterPro" id="IPR004636">
    <property type="entry name" value="AcOrn/SuccOrn_fam"/>
</dbReference>
<dbReference type="InterPro" id="IPR015421">
    <property type="entry name" value="PyrdxlP-dep_Trfase_major"/>
</dbReference>
<dbReference type="NCBIfam" id="TIGR00707">
    <property type="entry name" value="argD"/>
    <property type="match status" value="1"/>
</dbReference>
<sequence>MTGETITDSPATYAGTTDAATLAARSAGWRDRYTAAMMLTFAPPRAMLVRGAGCYVWDENGTEYLDFLAGIAVNSLGHAHPEMVAAVSAQVGTLAHISNYFASPSQIELAERLKRITGAGPAGRVYFCNSGAEANEAAFKLARLNIGSDPARPRTRILSLHESFHGRTMGALALSGKPAMRAPFLPVPGGVEHIHATFEALETAIDDTVAALFLEPVQGEAGVIDLPDGFLRRARELCTRHGVLLILDEVQTGAGRTGDWFAYQHDGILPDAISIAKGIGGGVPIGALVTFGAASELFQRGQHGSTFGGNPLATTTANTVLGIIERDGLVANAARRGEQLRELILGFDSPHILEVRGRGLLLGIGLAEPVALKLADAALDAGLIVNAANESTLRLAPPLIVGDTELAEFGRRFGLALASL</sequence>
<dbReference type="Gene3D" id="3.90.1150.10">
    <property type="entry name" value="Aspartate Aminotransferase, domain 1"/>
    <property type="match status" value="1"/>
</dbReference>
<dbReference type="CDD" id="cd00610">
    <property type="entry name" value="OAT_like"/>
    <property type="match status" value="1"/>
</dbReference>
<dbReference type="NCBIfam" id="NF002874">
    <property type="entry name" value="PRK03244.1"/>
    <property type="match status" value="1"/>
</dbReference>
<dbReference type="InterPro" id="IPR015424">
    <property type="entry name" value="PyrdxlP-dep_Trfase"/>
</dbReference>
<dbReference type="InterPro" id="IPR050103">
    <property type="entry name" value="Class-III_PLP-dep_AT"/>
</dbReference>
<dbReference type="SUPFAM" id="SSF53383">
    <property type="entry name" value="PLP-dependent transferases"/>
    <property type="match status" value="1"/>
</dbReference>
<accession>A0ABY2IHC3</accession>
<gene>
    <name evidence="8" type="ORF">E3O44_00360</name>
</gene>
<proteinExistence type="inferred from homology"/>
<comment type="cofactor">
    <cofactor evidence="1">
        <name>pyridoxal 5'-phosphate</name>
        <dbReference type="ChEBI" id="CHEBI:597326"/>
    </cofactor>
</comment>
<keyword evidence="5 7" id="KW-0663">Pyridoxal phosphate</keyword>
<dbReference type="EC" id="2.6.1.11" evidence="8"/>
<protein>
    <submittedName>
        <fullName evidence="8">Acetylornithine transaminase</fullName>
        <ecNumber evidence="8">2.6.1.11</ecNumber>
    </submittedName>
</protein>
<dbReference type="Gene3D" id="3.40.640.10">
    <property type="entry name" value="Type I PLP-dependent aspartate aminotransferase-like (Major domain)"/>
    <property type="match status" value="1"/>
</dbReference>
<evidence type="ECO:0000256" key="1">
    <source>
        <dbReference type="ARBA" id="ARBA00001933"/>
    </source>
</evidence>
<reference evidence="8 9" key="1">
    <citation type="submission" date="2019-03" db="EMBL/GenBank/DDBJ databases">
        <title>Genomics of glacier-inhabiting Cryobacterium strains.</title>
        <authorList>
            <person name="Liu Q."/>
            <person name="Xin Y.-H."/>
        </authorList>
    </citation>
    <scope>NUCLEOTIDE SEQUENCE [LARGE SCALE GENOMIC DNA]</scope>
    <source>
        <strain evidence="8 9">MDB2-B</strain>
    </source>
</reference>
<dbReference type="PIRSF" id="PIRSF000521">
    <property type="entry name" value="Transaminase_4ab_Lys_Orn"/>
    <property type="match status" value="1"/>
</dbReference>
<evidence type="ECO:0000313" key="9">
    <source>
        <dbReference type="Proteomes" id="UP000297608"/>
    </source>
</evidence>
<dbReference type="PANTHER" id="PTHR11986:SF79">
    <property type="entry name" value="ACETYLORNITHINE AMINOTRANSFERASE, MITOCHONDRIAL"/>
    <property type="match status" value="1"/>
</dbReference>
<dbReference type="InterPro" id="IPR005814">
    <property type="entry name" value="Aminotrans_3"/>
</dbReference>
<dbReference type="RefSeq" id="WP_134531706.1">
    <property type="nucleotide sequence ID" value="NZ_SOFG01000003.1"/>
</dbReference>
<dbReference type="InterPro" id="IPR049704">
    <property type="entry name" value="Aminotrans_3_PPA_site"/>
</dbReference>
<keyword evidence="3" id="KW-0028">Amino-acid biosynthesis</keyword>
<evidence type="ECO:0000256" key="4">
    <source>
        <dbReference type="ARBA" id="ARBA00022679"/>
    </source>
</evidence>
<dbReference type="PROSITE" id="PS00600">
    <property type="entry name" value="AA_TRANSFER_CLASS_3"/>
    <property type="match status" value="1"/>
</dbReference>